<comment type="caution">
    <text evidence="3">The sequence shown here is derived from an EMBL/GenBank/DDBJ whole genome shotgun (WGS) entry which is preliminary data.</text>
</comment>
<dbReference type="GO" id="GO:0033388">
    <property type="term" value="P:putrescine biosynthetic process from arginine"/>
    <property type="evidence" value="ECO:0007669"/>
    <property type="project" value="TreeGrafter"/>
</dbReference>
<keyword evidence="4" id="KW-1185">Reference proteome</keyword>
<dbReference type="OrthoDB" id="4532287at2"/>
<evidence type="ECO:0000313" key="3">
    <source>
        <dbReference type="EMBL" id="KZM75015.1"/>
    </source>
</evidence>
<dbReference type="Gene3D" id="3.60.110.10">
    <property type="entry name" value="Carbon-nitrogen hydrolase"/>
    <property type="match status" value="1"/>
</dbReference>
<dbReference type="Proteomes" id="UP000076512">
    <property type="component" value="Unassembled WGS sequence"/>
</dbReference>
<dbReference type="RefSeq" id="WP_067587089.1">
    <property type="nucleotide sequence ID" value="NZ_JABMCZ010000005.1"/>
</dbReference>
<dbReference type="STRING" id="455432.AWN90_23740"/>
<evidence type="ECO:0000259" key="2">
    <source>
        <dbReference type="PROSITE" id="PS50263"/>
    </source>
</evidence>
<dbReference type="InterPro" id="IPR050345">
    <property type="entry name" value="Aliph_Amidase/BUP"/>
</dbReference>
<dbReference type="InterPro" id="IPR003010">
    <property type="entry name" value="C-N_Hydrolase"/>
</dbReference>
<dbReference type="EMBL" id="LWGR01000004">
    <property type="protein sequence ID" value="KZM75015.1"/>
    <property type="molecule type" value="Genomic_DNA"/>
</dbReference>
<dbReference type="AlphaFoldDB" id="A0A161WPD4"/>
<dbReference type="InterPro" id="IPR036526">
    <property type="entry name" value="C-N_Hydrolase_sf"/>
</dbReference>
<dbReference type="PANTHER" id="PTHR43674:SF2">
    <property type="entry name" value="BETA-UREIDOPROPIONASE"/>
    <property type="match status" value="1"/>
</dbReference>
<evidence type="ECO:0000313" key="4">
    <source>
        <dbReference type="Proteomes" id="UP000076512"/>
    </source>
</evidence>
<name>A0A161WPD4_9NOCA</name>
<feature type="domain" description="CN hydrolase" evidence="2">
    <location>
        <begin position="1"/>
        <end position="236"/>
    </location>
</feature>
<dbReference type="PROSITE" id="PS50263">
    <property type="entry name" value="CN_HYDROLASE"/>
    <property type="match status" value="1"/>
</dbReference>
<organism evidence="3 4">
    <name type="scientific">Nocardia terpenica</name>
    <dbReference type="NCBI Taxonomy" id="455432"/>
    <lineage>
        <taxon>Bacteria</taxon>
        <taxon>Bacillati</taxon>
        <taxon>Actinomycetota</taxon>
        <taxon>Actinomycetes</taxon>
        <taxon>Mycobacteriales</taxon>
        <taxon>Nocardiaceae</taxon>
        <taxon>Nocardia</taxon>
    </lineage>
</organism>
<evidence type="ECO:0000256" key="1">
    <source>
        <dbReference type="ARBA" id="ARBA00022801"/>
    </source>
</evidence>
<dbReference type="GO" id="GO:0050126">
    <property type="term" value="F:N-carbamoylputrescine amidase activity"/>
    <property type="evidence" value="ECO:0007669"/>
    <property type="project" value="TreeGrafter"/>
</dbReference>
<dbReference type="PANTHER" id="PTHR43674">
    <property type="entry name" value="NITRILASE C965.09-RELATED"/>
    <property type="match status" value="1"/>
</dbReference>
<accession>A0A161WPD4</accession>
<sequence length="236" mass="24959">MRVAAAQVTCVPADVRANIGRLAGLAGRAGADSAELIVFPELAVTGYELAAIAADERLWLRADDPRLDPLRTTGIATVVNCAAPALDGRRPVIATYVYGADGDLLTCYHKQHLFGEEQRWFTAADKDGRFELRGLRFSLATCFDNHFPDLVGRIADDGCDVHLASALYGTGGGVAERASIYPDIAARADVYVVLANHVGRAGPVIGCGRAAVWSPGGALLVQADEQTPMIVTAEIV</sequence>
<proteinExistence type="predicted"/>
<gene>
    <name evidence="3" type="ORF">AWN90_23740</name>
</gene>
<keyword evidence="1 3" id="KW-0378">Hydrolase</keyword>
<dbReference type="CDD" id="cd07197">
    <property type="entry name" value="nitrilase"/>
    <property type="match status" value="1"/>
</dbReference>
<dbReference type="SUPFAM" id="SSF56317">
    <property type="entry name" value="Carbon-nitrogen hydrolase"/>
    <property type="match status" value="1"/>
</dbReference>
<reference evidence="3 4" key="1">
    <citation type="submission" date="2016-04" db="EMBL/GenBank/DDBJ databases">
        <authorList>
            <person name="Evans L.H."/>
            <person name="Alamgir A."/>
            <person name="Owens N."/>
            <person name="Weber N.D."/>
            <person name="Virtaneva K."/>
            <person name="Barbian K."/>
            <person name="Babar A."/>
            <person name="Rosenke K."/>
        </authorList>
    </citation>
    <scope>NUCLEOTIDE SEQUENCE [LARGE SCALE GENOMIC DNA]</scope>
    <source>
        <strain evidence="3 4">IFM 0406</strain>
    </source>
</reference>
<protein>
    <submittedName>
        <fullName evidence="3">Hydrolase</fullName>
    </submittedName>
</protein>
<dbReference type="Pfam" id="PF00795">
    <property type="entry name" value="CN_hydrolase"/>
    <property type="match status" value="1"/>
</dbReference>